<dbReference type="Proteomes" id="UP001387110">
    <property type="component" value="Unassembled WGS sequence"/>
</dbReference>
<name>A0ABU8ELJ1_9BACL</name>
<dbReference type="RefSeq" id="WP_336449648.1">
    <property type="nucleotide sequence ID" value="NZ_JBAWKY010000006.1"/>
</dbReference>
<comment type="caution">
    <text evidence="1">The sequence shown here is derived from an EMBL/GenBank/DDBJ whole genome shotgun (WGS) entry which is preliminary data.</text>
</comment>
<sequence>MQAKRVLSGLLISSALLLVGCSENSEAKSLKQVSVKEIDQLKDSDQSNFLLVDSDSKAEFEPYVDKVKDIAEKEDVQVNLFNPFQPNGKDLENRATDEHGELKGGRLYKLENGKLVRSLDLTTLDDKALEDGVTSFIN</sequence>
<evidence type="ECO:0008006" key="3">
    <source>
        <dbReference type="Google" id="ProtNLM"/>
    </source>
</evidence>
<evidence type="ECO:0000313" key="2">
    <source>
        <dbReference type="Proteomes" id="UP001387110"/>
    </source>
</evidence>
<dbReference type="PROSITE" id="PS51257">
    <property type="entry name" value="PROKAR_LIPOPROTEIN"/>
    <property type="match status" value="1"/>
</dbReference>
<organism evidence="1 2">
    <name type="scientific">Exiguobacterium indicum</name>
    <dbReference type="NCBI Taxonomy" id="296995"/>
    <lineage>
        <taxon>Bacteria</taxon>
        <taxon>Bacillati</taxon>
        <taxon>Bacillota</taxon>
        <taxon>Bacilli</taxon>
        <taxon>Bacillales</taxon>
        <taxon>Bacillales Family XII. Incertae Sedis</taxon>
        <taxon>Exiguobacterium</taxon>
    </lineage>
</organism>
<reference evidence="1 2" key="1">
    <citation type="submission" date="2023-12" db="EMBL/GenBank/DDBJ databases">
        <authorList>
            <person name="Easwaran N."/>
            <person name="Lazarus H.P.S."/>
        </authorList>
    </citation>
    <scope>NUCLEOTIDE SEQUENCE [LARGE SCALE GENOMIC DNA]</scope>
    <source>
        <strain evidence="1 2">VIT-2023</strain>
    </source>
</reference>
<keyword evidence="2" id="KW-1185">Reference proteome</keyword>
<proteinExistence type="predicted"/>
<dbReference type="EMBL" id="JBAWKY010000006">
    <property type="protein sequence ID" value="MEI4463790.1"/>
    <property type="molecule type" value="Genomic_DNA"/>
</dbReference>
<accession>A0ABU8ELJ1</accession>
<protein>
    <recommendedName>
        <fullName evidence="3">Lipoprotein</fullName>
    </recommendedName>
</protein>
<gene>
    <name evidence="1" type="ORF">SZL87_15300</name>
</gene>
<evidence type="ECO:0000313" key="1">
    <source>
        <dbReference type="EMBL" id="MEI4463790.1"/>
    </source>
</evidence>